<reference evidence="2 3" key="1">
    <citation type="submission" date="2019-09" db="EMBL/GenBank/DDBJ databases">
        <title>Draft genome of the ectomycorrhizal ascomycete Sphaerosporella brunnea.</title>
        <authorList>
            <consortium name="DOE Joint Genome Institute"/>
            <person name="Benucci G.M."/>
            <person name="Marozzi G."/>
            <person name="Antonielli L."/>
            <person name="Sanchez S."/>
            <person name="Marco P."/>
            <person name="Wang X."/>
            <person name="Falini L.B."/>
            <person name="Barry K."/>
            <person name="Haridas S."/>
            <person name="Lipzen A."/>
            <person name="Labutti K."/>
            <person name="Grigoriev I.V."/>
            <person name="Murat C."/>
            <person name="Martin F."/>
            <person name="Albertini E."/>
            <person name="Donnini D."/>
            <person name="Bonito G."/>
        </authorList>
    </citation>
    <scope>NUCLEOTIDE SEQUENCE [LARGE SCALE GENOMIC DNA]</scope>
    <source>
        <strain evidence="2 3">Sb_GMNB300</strain>
    </source>
</reference>
<evidence type="ECO:0000256" key="1">
    <source>
        <dbReference type="SAM" id="MobiDB-lite"/>
    </source>
</evidence>
<feature type="compositionally biased region" description="Acidic residues" evidence="1">
    <location>
        <begin position="59"/>
        <end position="100"/>
    </location>
</feature>
<dbReference type="EMBL" id="VXIS01000028">
    <property type="protein sequence ID" value="KAA8912097.1"/>
    <property type="molecule type" value="Genomic_DNA"/>
</dbReference>
<dbReference type="InParanoid" id="A0A5J5F5Z0"/>
<name>A0A5J5F5Z0_9PEZI</name>
<keyword evidence="3" id="KW-1185">Reference proteome</keyword>
<evidence type="ECO:0000313" key="3">
    <source>
        <dbReference type="Proteomes" id="UP000326924"/>
    </source>
</evidence>
<comment type="caution">
    <text evidence="2">The sequence shown here is derived from an EMBL/GenBank/DDBJ whole genome shotgun (WGS) entry which is preliminary data.</text>
</comment>
<proteinExistence type="predicted"/>
<dbReference type="Proteomes" id="UP000326924">
    <property type="component" value="Unassembled WGS sequence"/>
</dbReference>
<feature type="region of interest" description="Disordered" evidence="1">
    <location>
        <begin position="42"/>
        <end position="104"/>
    </location>
</feature>
<organism evidence="2 3">
    <name type="scientific">Sphaerosporella brunnea</name>
    <dbReference type="NCBI Taxonomy" id="1250544"/>
    <lineage>
        <taxon>Eukaryota</taxon>
        <taxon>Fungi</taxon>
        <taxon>Dikarya</taxon>
        <taxon>Ascomycota</taxon>
        <taxon>Pezizomycotina</taxon>
        <taxon>Pezizomycetes</taxon>
        <taxon>Pezizales</taxon>
        <taxon>Pyronemataceae</taxon>
        <taxon>Sphaerosporella</taxon>
    </lineage>
</organism>
<sequence length="124" mass="13682">MEVNSHGSVEVQAVFLHAEGMNAKEIDGEQEAVLEGFDSERLAEADAEAESQQIAELVFPDEVENEGEVKEDDEAEEDDDAEEDDKGEEDDEAQENDGDQEAIHKSLQTYINTFHVHNGADSDS</sequence>
<dbReference type="AlphaFoldDB" id="A0A5J5F5Z0"/>
<gene>
    <name evidence="2" type="ORF">FN846DRAFT_903832</name>
</gene>
<evidence type="ECO:0000313" key="2">
    <source>
        <dbReference type="EMBL" id="KAA8912097.1"/>
    </source>
</evidence>
<protein>
    <submittedName>
        <fullName evidence="2">Uncharacterized protein</fullName>
    </submittedName>
</protein>
<accession>A0A5J5F5Z0</accession>